<dbReference type="InterPro" id="IPR001753">
    <property type="entry name" value="Enoyl-CoA_hydra/iso"/>
</dbReference>
<sequence length="233" mass="24459">MTVITSRVDETLLLTIDRPPVNALDLDAILALEQAFAAAAEEAPRNGVVLTGGGQAFSAGVDTRAFAGYARDQRHAMVRAISRMVARLLAIPVPVVAAINGHALGGGFVLMLGCDHRIAIDGDAAKLGMTEAQAGIPFPAGPLEVMRHELSPELLRRLTLTSAVLRTRECHELRILDTLCAAEDLQSAAIVAARSLAAQPGFRAVKRQIRGGLAERLADLASTGNEPSLGAFG</sequence>
<dbReference type="CDD" id="cd06558">
    <property type="entry name" value="crotonase-like"/>
    <property type="match status" value="1"/>
</dbReference>
<comment type="caution">
    <text evidence="1">The sequence shown here is derived from an EMBL/GenBank/DDBJ whole genome shotgun (WGS) entry which is preliminary data.</text>
</comment>
<dbReference type="PANTHER" id="PTHR11941">
    <property type="entry name" value="ENOYL-COA HYDRATASE-RELATED"/>
    <property type="match status" value="1"/>
</dbReference>
<dbReference type="EMBL" id="JAFCJH010000032">
    <property type="protein sequence ID" value="MBR0798922.1"/>
    <property type="molecule type" value="Genomic_DNA"/>
</dbReference>
<dbReference type="RefSeq" id="WP_212493967.1">
    <property type="nucleotide sequence ID" value="NZ_JAFCJH010000032.1"/>
</dbReference>
<dbReference type="PANTHER" id="PTHR11941:SF54">
    <property type="entry name" value="ENOYL-COA HYDRATASE, MITOCHONDRIAL"/>
    <property type="match status" value="1"/>
</dbReference>
<name>A0ABS5FQ51_9BRAD</name>
<keyword evidence="2" id="KW-1185">Reference proteome</keyword>
<dbReference type="SUPFAM" id="SSF52096">
    <property type="entry name" value="ClpP/crotonase"/>
    <property type="match status" value="1"/>
</dbReference>
<organism evidence="1 2">
    <name type="scientific">Bradyrhizobium jicamae</name>
    <dbReference type="NCBI Taxonomy" id="280332"/>
    <lineage>
        <taxon>Bacteria</taxon>
        <taxon>Pseudomonadati</taxon>
        <taxon>Pseudomonadota</taxon>
        <taxon>Alphaproteobacteria</taxon>
        <taxon>Hyphomicrobiales</taxon>
        <taxon>Nitrobacteraceae</taxon>
        <taxon>Bradyrhizobium</taxon>
    </lineage>
</organism>
<dbReference type="Pfam" id="PF00378">
    <property type="entry name" value="ECH_1"/>
    <property type="match status" value="1"/>
</dbReference>
<dbReference type="Proteomes" id="UP001315278">
    <property type="component" value="Unassembled WGS sequence"/>
</dbReference>
<evidence type="ECO:0000313" key="2">
    <source>
        <dbReference type="Proteomes" id="UP001315278"/>
    </source>
</evidence>
<proteinExistence type="predicted"/>
<dbReference type="InterPro" id="IPR029045">
    <property type="entry name" value="ClpP/crotonase-like_dom_sf"/>
</dbReference>
<evidence type="ECO:0000313" key="1">
    <source>
        <dbReference type="EMBL" id="MBR0798922.1"/>
    </source>
</evidence>
<gene>
    <name evidence="1" type="ORF">JQ615_26385</name>
</gene>
<protein>
    <submittedName>
        <fullName evidence="1">Enoyl-CoA hydratase/isomerase family protein</fullName>
    </submittedName>
</protein>
<reference evidence="2" key="1">
    <citation type="journal article" date="2021" name="ISME J.">
        <title>Evolutionary origin and ecological implication of a unique nif island in free-living Bradyrhizobium lineages.</title>
        <authorList>
            <person name="Tao J."/>
        </authorList>
    </citation>
    <scope>NUCLEOTIDE SEQUENCE [LARGE SCALE GENOMIC DNA]</scope>
    <source>
        <strain evidence="2">SZCCT0434</strain>
    </source>
</reference>
<accession>A0ABS5FQ51</accession>
<dbReference type="Gene3D" id="3.90.226.10">
    <property type="entry name" value="2-enoyl-CoA Hydratase, Chain A, domain 1"/>
    <property type="match status" value="1"/>
</dbReference>